<dbReference type="GO" id="GO:0005283">
    <property type="term" value="F:amino acid:sodium symporter activity"/>
    <property type="evidence" value="ECO:0007669"/>
    <property type="project" value="TreeGrafter"/>
</dbReference>
<dbReference type="RefSeq" id="XP_055893970.1">
    <property type="nucleotide sequence ID" value="XM_056037995.1"/>
</dbReference>
<feature type="transmembrane region" description="Helical" evidence="11">
    <location>
        <begin position="1274"/>
        <end position="1296"/>
    </location>
</feature>
<evidence type="ECO:0000256" key="10">
    <source>
        <dbReference type="SAM" id="MobiDB-lite"/>
    </source>
</evidence>
<name>A0A9W3B3D8_BIOGL</name>
<keyword evidence="6 11" id="KW-0472">Membrane</keyword>
<evidence type="ECO:0000256" key="11">
    <source>
        <dbReference type="SAM" id="Phobius"/>
    </source>
</evidence>
<proteinExistence type="inferred from homology"/>
<evidence type="ECO:0000256" key="2">
    <source>
        <dbReference type="ARBA" id="ARBA00006459"/>
    </source>
</evidence>
<feature type="transmembrane region" description="Helical" evidence="11">
    <location>
        <begin position="323"/>
        <end position="348"/>
    </location>
</feature>
<dbReference type="OMA" id="ACANKSK"/>
<dbReference type="RefSeq" id="XP_055893969.1">
    <property type="nucleotide sequence ID" value="XM_056037994.1"/>
</dbReference>
<evidence type="ECO:0000313" key="12">
    <source>
        <dbReference type="Proteomes" id="UP001165740"/>
    </source>
</evidence>
<feature type="transmembrane region" description="Helical" evidence="11">
    <location>
        <begin position="368"/>
        <end position="388"/>
    </location>
</feature>
<evidence type="ECO:0000256" key="5">
    <source>
        <dbReference type="ARBA" id="ARBA00022989"/>
    </source>
</evidence>
<feature type="transmembrane region" description="Helical" evidence="11">
    <location>
        <begin position="1167"/>
        <end position="1189"/>
    </location>
</feature>
<keyword evidence="4 11" id="KW-0812">Transmembrane</keyword>
<feature type="binding site" evidence="8">
    <location>
        <position position="1040"/>
    </location>
    <ligand>
        <name>Na(+)</name>
        <dbReference type="ChEBI" id="CHEBI:29101"/>
        <label>1</label>
    </ligand>
</feature>
<feature type="transmembrane region" description="Helical" evidence="11">
    <location>
        <begin position="1242"/>
        <end position="1262"/>
    </location>
</feature>
<feature type="transmembrane region" description="Helical" evidence="11">
    <location>
        <begin position="124"/>
        <end position="146"/>
    </location>
</feature>
<feature type="compositionally biased region" description="Low complexity" evidence="10">
    <location>
        <begin position="75"/>
        <end position="86"/>
    </location>
</feature>
<feature type="transmembrane region" description="Helical" evidence="11">
    <location>
        <begin position="1066"/>
        <end position="1087"/>
    </location>
</feature>
<dbReference type="GO" id="GO:0046872">
    <property type="term" value="F:metal ion binding"/>
    <property type="evidence" value="ECO:0007669"/>
    <property type="project" value="UniProtKB-KW"/>
</dbReference>
<feature type="transmembrane region" description="Helical" evidence="11">
    <location>
        <begin position="1124"/>
        <end position="1146"/>
    </location>
</feature>
<feature type="compositionally biased region" description="Acidic residues" evidence="10">
    <location>
        <begin position="89"/>
        <end position="103"/>
    </location>
</feature>
<protein>
    <submittedName>
        <fullName evidence="13 14">Uncharacterized protein LOC106067429 isoform X1</fullName>
    </submittedName>
</protein>
<keyword evidence="3" id="KW-0813">Transport</keyword>
<evidence type="ECO:0000256" key="9">
    <source>
        <dbReference type="PIRSR" id="PIRSR600175-2"/>
    </source>
</evidence>
<organism evidence="12 13">
    <name type="scientific">Biomphalaria glabrata</name>
    <name type="common">Bloodfluke planorb</name>
    <name type="synonym">Freshwater snail</name>
    <dbReference type="NCBI Taxonomy" id="6526"/>
    <lineage>
        <taxon>Eukaryota</taxon>
        <taxon>Metazoa</taxon>
        <taxon>Spiralia</taxon>
        <taxon>Lophotrochozoa</taxon>
        <taxon>Mollusca</taxon>
        <taxon>Gastropoda</taxon>
        <taxon>Heterobranchia</taxon>
        <taxon>Euthyneura</taxon>
        <taxon>Panpulmonata</taxon>
        <taxon>Hygrophila</taxon>
        <taxon>Lymnaeoidea</taxon>
        <taxon>Planorbidae</taxon>
        <taxon>Biomphalaria</taxon>
    </lineage>
</organism>
<feature type="transmembrane region" description="Helical" evidence="11">
    <location>
        <begin position="290"/>
        <end position="311"/>
    </location>
</feature>
<feature type="binding site" evidence="8">
    <location>
        <position position="766"/>
    </location>
    <ligand>
        <name>Na(+)</name>
        <dbReference type="ChEBI" id="CHEBI:29101"/>
        <label>1</label>
    </ligand>
</feature>
<feature type="transmembrane region" description="Helical" evidence="11">
    <location>
        <begin position="460"/>
        <end position="482"/>
    </location>
</feature>
<evidence type="ECO:0000256" key="6">
    <source>
        <dbReference type="ARBA" id="ARBA00023136"/>
    </source>
</evidence>
<dbReference type="GO" id="GO:0015179">
    <property type="term" value="F:L-amino acid transmembrane transporter activity"/>
    <property type="evidence" value="ECO:0007669"/>
    <property type="project" value="TreeGrafter"/>
</dbReference>
<keyword evidence="9" id="KW-1015">Disulfide bond</keyword>
<evidence type="ECO:0000313" key="14">
    <source>
        <dbReference type="RefSeq" id="XP_055893970.1"/>
    </source>
</evidence>
<feature type="transmembrane region" description="Helical" evidence="11">
    <location>
        <begin position="152"/>
        <end position="175"/>
    </location>
</feature>
<feature type="transmembrane region" description="Helical" evidence="11">
    <location>
        <begin position="1033"/>
        <end position="1054"/>
    </location>
</feature>
<sequence length="1775" mass="196328">MTRDTYDVSIRRASQVSQKVDIYKSSPTSNRRPSKVTALMAKRSLLREDFRGSDRTLVSSSLDSNNSSRSNVHAYASSSYYTNSNNDIGADEEEEDEDEEDDEGRQRPEELESDKGIWEKTSHYVLLGFGTVFGVRNILKFPALAIEHGGGAFVFTYVFLTFTVGVPIVYLEVSLGQYARGGVVKAWRMIPLTKGLGLCSLLLSLARTSYSSTPAAWALYYFYSAMSGNQPFRKVNLEVEILGSVSYNSSANMSSEQTSALYRASYARFNRSFFSATLEMTDSISNMGHLVPHIITSLLVIWFFVFLLSAIGPRMLGKIALSFTAVPSVLIIILLIAASTMSGSVLGIQAFLSPKWHNLSTIKPWIDAFDLVLSSLACGTGVLVTLSGQCPFQGNTFRNAMIMTGVSLAMTIVSGCLLLSLVGVESKLLGVRVETLPRFTDVDLGFVLFPAVTSHLPASAIWSCIFFLLIVLLSLVQAATMVQHIQQGMVEVAHLQDIKFQWKMAILGTISVIMMSLNVLTTSENGLHVLRLLQFSVPRLTVPLLCVAETMTIGWGYGARRFAGRITEMTGRNKSFVWKWLWRWGCPVSLTLISIASILTTNLLEDLPLVDAHQKWIYFLGWSINPIILFPGLVIASVSFCRAHGTFKQRLKQLRTTPSSWGPGHPEHEPQADLPDYVICQPDPFRPANALAMLTANLYLPNIVNFVNMQPPSADTDLGPDYMSDMATLTSSEDDNSIDNPVSKDSCIGRWHATVPCLSQVIGMGNVVRFPYLAYRHGGGAFVIAYVVVLITVGVPLIIIETAIGQFSSLGPVSVWRAVPVFKGIGYSMMVISVATTIYYSVVTSWSVFYLATSLTSVMPWRGCHNSWNTNSCSTAPLTYTICTNVSSNETSFKPCDQGTEDCVKPNVTVNSLCHDINRTDVNLNLDNTSVRSAEEYFYFSVVKQSDSFLHAGELRWQLCLCLLTTWTIIFIFLIKGFKPGGKTTYLFLILTALALIILLVRSSSLPGGHDGLSFLFTLQWSKLMEGEVWRDATSQVFFSMSIGCGSLVAMGTFNKFSNNVIREAALLCIVDTGMSVLCSLVVFAVLGTLARAAHTEIEHAARADIGLTFVTFSRAVLTLPWPFFWSILVFIVVALSGTLTCITAMSTAISSLVDVYSSLFKKHKKWMMLALCLTLFFLGIPMTLQVGFHIVSILDTFLSGLPQMCVGGATVVAFTWIYGIGRLCSDVSRMINSQIGWWWKLIWAVVCPSITAILIVSSFVSVISSEEDETHPWWLNLIGLLFWLMTLVPIFVGIIHEISQAKNGTFLEKVRRACQPRKGWGATLHRCNSNVEYYPTVHTHLGIDISREGLSTVADHVQFTPVGVHVPSLSQTTLLPVSPGTPKSKKPMDMRHKAILNHAYSNPQCHVSSGSLERLSKKARPASISLANEELQDVIVTKKTKQKVSTHDAFTQTDQSWAESKLCRQSSQPIVSVTKRIPVLRRSSSWHQLGGQPAVLSVCAKQLSCAKPKATQSKPTESLAQRRRRFGQSMAPNLRLLIGQEISALNTKPINYPLPSAITMTNEAPLRVGCVLIAPSDSPTQPKQWMNSLRFKTSIVSEDGALPSPLALKYDPVVTAVPLTRQKAPAINTAVPKRRRRTLRESKINRDIKSQSMEETSISSRQKLFDESNYINNRYILTRADSDGISRCKSRSASLRTKSESDEVTVVKMTRKCSLSSRPQQLIPVKTRNRSKSFSCKGGSIIMEEELDPQIDEIRDDFRTCLQMIHAETEMSKL</sequence>
<feature type="transmembrane region" description="Helical" evidence="11">
    <location>
        <begin position="616"/>
        <end position="641"/>
    </location>
</feature>
<dbReference type="GeneID" id="106067429"/>
<feature type="transmembrane region" description="Helical" evidence="11">
    <location>
        <begin position="400"/>
        <end position="422"/>
    </location>
</feature>
<feature type="compositionally biased region" description="Basic and acidic residues" evidence="10">
    <location>
        <begin position="104"/>
        <end position="113"/>
    </location>
</feature>
<feature type="transmembrane region" description="Helical" evidence="11">
    <location>
        <begin position="540"/>
        <end position="559"/>
    </location>
</feature>
<dbReference type="PRINTS" id="PR00176">
    <property type="entry name" value="NANEUSMPORT"/>
</dbReference>
<dbReference type="InterPro" id="IPR037272">
    <property type="entry name" value="SNS_sf"/>
</dbReference>
<feature type="disulfide bond" evidence="9">
    <location>
        <begin position="864"/>
        <end position="873"/>
    </location>
</feature>
<feature type="transmembrane region" description="Helical" evidence="11">
    <location>
        <begin position="986"/>
        <end position="1005"/>
    </location>
</feature>
<feature type="transmembrane region" description="Helical" evidence="11">
    <location>
        <begin position="825"/>
        <end position="852"/>
    </location>
</feature>
<evidence type="ECO:0000256" key="1">
    <source>
        <dbReference type="ARBA" id="ARBA00004141"/>
    </source>
</evidence>
<accession>A0A9W3B3D8</accession>
<feature type="transmembrane region" description="Helical" evidence="11">
    <location>
        <begin position="580"/>
        <end position="604"/>
    </location>
</feature>
<feature type="transmembrane region" description="Helical" evidence="11">
    <location>
        <begin position="1201"/>
        <end position="1221"/>
    </location>
</feature>
<dbReference type="Pfam" id="PF00209">
    <property type="entry name" value="SNF"/>
    <property type="match status" value="2"/>
</dbReference>
<keyword evidence="8" id="KW-0479">Metal-binding</keyword>
<keyword evidence="7" id="KW-0325">Glycoprotein</keyword>
<evidence type="ECO:0000313" key="13">
    <source>
        <dbReference type="RefSeq" id="XP_055893969.1"/>
    </source>
</evidence>
<gene>
    <name evidence="13 14" type="primary">LOC106067429</name>
</gene>
<keyword evidence="5 11" id="KW-1133">Transmembrane helix</keyword>
<feature type="transmembrane region" description="Helical" evidence="11">
    <location>
        <begin position="955"/>
        <end position="974"/>
    </location>
</feature>
<dbReference type="OrthoDB" id="6065466at2759"/>
<feature type="transmembrane region" description="Helical" evidence="11">
    <location>
        <begin position="781"/>
        <end position="804"/>
    </location>
</feature>
<dbReference type="InterPro" id="IPR000175">
    <property type="entry name" value="Na/ntran_symport"/>
</dbReference>
<dbReference type="GO" id="GO:0005886">
    <property type="term" value="C:plasma membrane"/>
    <property type="evidence" value="ECO:0007669"/>
    <property type="project" value="TreeGrafter"/>
</dbReference>
<evidence type="ECO:0000256" key="4">
    <source>
        <dbReference type="ARBA" id="ARBA00022692"/>
    </source>
</evidence>
<dbReference type="PANTHER" id="PTHR11616:SF321">
    <property type="entry name" value="SODIUM-DEPENDENT NUTRIENT AMINO ACID TRANSPORTER 1-RELATED"/>
    <property type="match status" value="1"/>
</dbReference>
<evidence type="ECO:0000256" key="8">
    <source>
        <dbReference type="PIRSR" id="PIRSR600175-1"/>
    </source>
</evidence>
<comment type="similarity">
    <text evidence="2">Belongs to the sodium:neurotransmitter symporter (SNF) (TC 2.A.22) family.</text>
</comment>
<feature type="transmembrane region" description="Helical" evidence="11">
    <location>
        <begin position="502"/>
        <end position="520"/>
    </location>
</feature>
<evidence type="ECO:0000256" key="3">
    <source>
        <dbReference type="ARBA" id="ARBA00022448"/>
    </source>
</evidence>
<dbReference type="PANTHER" id="PTHR11616">
    <property type="entry name" value="SODIUM/CHLORIDE DEPENDENT TRANSPORTER"/>
    <property type="match status" value="1"/>
</dbReference>
<dbReference type="GO" id="GO:0089718">
    <property type="term" value="P:amino acid import across plasma membrane"/>
    <property type="evidence" value="ECO:0007669"/>
    <property type="project" value="TreeGrafter"/>
</dbReference>
<keyword evidence="12" id="KW-1185">Reference proteome</keyword>
<comment type="subcellular location">
    <subcellularLocation>
        <location evidence="1">Membrane</location>
        <topology evidence="1">Multi-pass membrane protein</topology>
    </subcellularLocation>
</comment>
<dbReference type="SUPFAM" id="SSF161070">
    <property type="entry name" value="SNF-like"/>
    <property type="match status" value="2"/>
</dbReference>
<dbReference type="Proteomes" id="UP001165740">
    <property type="component" value="Chromosome 8"/>
</dbReference>
<evidence type="ECO:0000256" key="7">
    <source>
        <dbReference type="ARBA" id="ARBA00023180"/>
    </source>
</evidence>
<reference evidence="13 14" key="1">
    <citation type="submission" date="2025-04" db="UniProtKB">
        <authorList>
            <consortium name="RefSeq"/>
        </authorList>
    </citation>
    <scope>IDENTIFICATION</scope>
</reference>
<dbReference type="PROSITE" id="PS50267">
    <property type="entry name" value="NA_NEUROTRAN_SYMP_3"/>
    <property type="match status" value="2"/>
</dbReference>
<feature type="region of interest" description="Disordered" evidence="10">
    <location>
        <begin position="75"/>
        <end position="113"/>
    </location>
</feature>
<feature type="transmembrane region" description="Helical" evidence="11">
    <location>
        <begin position="196"/>
        <end position="223"/>
    </location>
</feature>
<keyword evidence="8" id="KW-0915">Sodium</keyword>